<dbReference type="PANTHER" id="PTHR39341">
    <property type="entry name" value="BSL7085 PROTEIN"/>
    <property type="match status" value="1"/>
</dbReference>
<dbReference type="InterPro" id="IPR015077">
    <property type="entry name" value="DUF1858"/>
</dbReference>
<feature type="domain" description="DUF1858" evidence="1">
    <location>
        <begin position="7"/>
        <end position="58"/>
    </location>
</feature>
<dbReference type="PANTHER" id="PTHR39341:SF1">
    <property type="entry name" value="DUF1858 DOMAIN-CONTAINING PROTEIN"/>
    <property type="match status" value="1"/>
</dbReference>
<dbReference type="RefSeq" id="WP_092777883.1">
    <property type="nucleotide sequence ID" value="NZ_FORA01000001.1"/>
</dbReference>
<dbReference type="AlphaFoldDB" id="A0A1I3IWB3"/>
<dbReference type="Proteomes" id="UP000199110">
    <property type="component" value="Unassembled WGS sequence"/>
</dbReference>
<gene>
    <name evidence="2" type="ORF">SAMN04488095_1124</name>
</gene>
<dbReference type="EMBL" id="FORA01000001">
    <property type="protein sequence ID" value="SFI52242.1"/>
    <property type="molecule type" value="Genomic_DNA"/>
</dbReference>
<dbReference type="Pfam" id="PF08984">
    <property type="entry name" value="DUF1858"/>
    <property type="match status" value="1"/>
</dbReference>
<dbReference type="SUPFAM" id="SSF140683">
    <property type="entry name" value="SP0561-like"/>
    <property type="match status" value="1"/>
</dbReference>
<evidence type="ECO:0000313" key="3">
    <source>
        <dbReference type="Proteomes" id="UP000199110"/>
    </source>
</evidence>
<accession>A0A1I3IWB3</accession>
<dbReference type="InterPro" id="IPR038062">
    <property type="entry name" value="ScdA-like_N_sf"/>
</dbReference>
<sequence>MRPQLENPDLAIGDIMDIWPATIPVFLRHRMLCVGCLIRPFHSLSDACAEYGLDEETFLRALREAVQDDDPSAPRPT</sequence>
<keyword evidence="3" id="KW-1185">Reference proteome</keyword>
<reference evidence="2 3" key="1">
    <citation type="submission" date="2016-10" db="EMBL/GenBank/DDBJ databases">
        <authorList>
            <person name="de Groot N.N."/>
        </authorList>
    </citation>
    <scope>NUCLEOTIDE SEQUENCE [LARGE SCALE GENOMIC DNA]</scope>
    <source>
        <strain evidence="2 3">DSM 19073</strain>
    </source>
</reference>
<proteinExistence type="predicted"/>
<protein>
    <submittedName>
        <fullName evidence="2">Hybrid cluster protein-associated redox disulfide domain-containing protein</fullName>
    </submittedName>
</protein>
<dbReference type="Gene3D" id="1.10.3910.10">
    <property type="entry name" value="SP0561-like"/>
    <property type="match status" value="1"/>
</dbReference>
<organism evidence="2 3">
    <name type="scientific">Jannaschia pohangensis</name>
    <dbReference type="NCBI Taxonomy" id="390807"/>
    <lineage>
        <taxon>Bacteria</taxon>
        <taxon>Pseudomonadati</taxon>
        <taxon>Pseudomonadota</taxon>
        <taxon>Alphaproteobacteria</taxon>
        <taxon>Rhodobacterales</taxon>
        <taxon>Roseobacteraceae</taxon>
        <taxon>Jannaschia</taxon>
    </lineage>
</organism>
<dbReference type="STRING" id="390807.SAMN04488095_1124"/>
<dbReference type="OrthoDB" id="5397989at2"/>
<dbReference type="InterPro" id="IPR023883">
    <property type="entry name" value="CHP03980_redox-disulphide"/>
</dbReference>
<dbReference type="NCBIfam" id="TIGR03980">
    <property type="entry name" value="prismane_assoc"/>
    <property type="match status" value="1"/>
</dbReference>
<evidence type="ECO:0000313" key="2">
    <source>
        <dbReference type="EMBL" id="SFI52242.1"/>
    </source>
</evidence>
<name>A0A1I3IWB3_9RHOB</name>
<evidence type="ECO:0000259" key="1">
    <source>
        <dbReference type="Pfam" id="PF08984"/>
    </source>
</evidence>